<evidence type="ECO:0000259" key="2">
    <source>
        <dbReference type="Pfam" id="PF26581"/>
    </source>
</evidence>
<proteinExistence type="predicted"/>
<dbReference type="InterPro" id="IPR058610">
    <property type="entry name" value="WIT1_2_N"/>
</dbReference>
<dbReference type="PANTHER" id="PTHR35705:SF2">
    <property type="entry name" value="WPP DOMAIN-INTERACTING TAIL-ANCHORED PROTEIN 2"/>
    <property type="match status" value="1"/>
</dbReference>
<sequence length="590" mass="67230">MDSLNDINPELVRFHEGTITDSKDMGEIGISMEILTKVDLQLAYSSEKLLNLESLLLHILSWENDFEAMYSDDVSVEFVEKSLTIDLLFSFVDSEVKEFDGSMDLIRVDLVDTHQRLSSCKHLGELFSIVEGKLHDSEDSLKQSQEHVLEMKMKLAKLQMTSFAFNNNECFSEDFQGLDIEAKPRLQTIDKVHVLRMLEKSLSRELDLEKKLTESKQNEEDLKLKLRLTEQVAFIMEEAAEVVWGRFLEAENASVVLMGVSRDLVARHQLIQFNLNGVNHREDGFRLKLENCIKLLNTKDASIEKLNSRITQLVADNLEVSTLREKLKSLEEKVNESESNLKNANSTNESIQERVREMENMIESLKDNIYTAETRAETAEGKVAQLTDSNIELTDELGFLKGSHESSSKKMTTLEKQSRELELQLQYAKASSEAGQEQQNMLYSAIWDMETLIDELKQKVSIAEIKAENAEDQCLLLTDTNSELTKEVDFLRAEVESLEASLTEANLDKVTNAKDIGIKTKLIMDTVMQLATERERITKQLRSQTEKNRVLMETLKRNTTFSNQEMKVATLSEKIPQNLTKSSSECIKAG</sequence>
<dbReference type="EMBL" id="OX465080">
    <property type="protein sequence ID" value="CAI9278717.1"/>
    <property type="molecule type" value="Genomic_DNA"/>
</dbReference>
<evidence type="ECO:0000256" key="1">
    <source>
        <dbReference type="SAM" id="Coils"/>
    </source>
</evidence>
<protein>
    <recommendedName>
        <fullName evidence="2">WIT1/2 N-terminal helical bundle domain-containing protein</fullName>
    </recommendedName>
</protein>
<evidence type="ECO:0000313" key="3">
    <source>
        <dbReference type="EMBL" id="CAI9278717.1"/>
    </source>
</evidence>
<dbReference type="PANTHER" id="PTHR35705">
    <property type="entry name" value="WPP DOMAIN-INTERACTING TAIL-ANCHORED PROTEIN 1"/>
    <property type="match status" value="1"/>
</dbReference>
<keyword evidence="4" id="KW-1185">Reference proteome</keyword>
<dbReference type="Proteomes" id="UP001177003">
    <property type="component" value="Chromosome 4"/>
</dbReference>
<gene>
    <name evidence="3" type="ORF">LSALG_LOCUS18561</name>
</gene>
<dbReference type="Gene3D" id="1.20.5.170">
    <property type="match status" value="1"/>
</dbReference>
<reference evidence="3" key="1">
    <citation type="submission" date="2023-04" db="EMBL/GenBank/DDBJ databases">
        <authorList>
            <person name="Vijverberg K."/>
            <person name="Xiong W."/>
            <person name="Schranz E."/>
        </authorList>
    </citation>
    <scope>NUCLEOTIDE SEQUENCE</scope>
</reference>
<dbReference type="SUPFAM" id="SSF57997">
    <property type="entry name" value="Tropomyosin"/>
    <property type="match status" value="1"/>
</dbReference>
<name>A0AA35YRQ5_LACSI</name>
<feature type="domain" description="WIT1/2 N-terminal helical bundle" evidence="2">
    <location>
        <begin position="30"/>
        <end position="165"/>
    </location>
</feature>
<feature type="coiled-coil region" evidence="1">
    <location>
        <begin position="313"/>
        <end position="547"/>
    </location>
</feature>
<dbReference type="Pfam" id="PF26581">
    <property type="entry name" value="WIT1_2_N"/>
    <property type="match status" value="1"/>
</dbReference>
<keyword evidence="1" id="KW-0175">Coiled coil</keyword>
<accession>A0AA35YRQ5</accession>
<organism evidence="3 4">
    <name type="scientific">Lactuca saligna</name>
    <name type="common">Willowleaf lettuce</name>
    <dbReference type="NCBI Taxonomy" id="75948"/>
    <lineage>
        <taxon>Eukaryota</taxon>
        <taxon>Viridiplantae</taxon>
        <taxon>Streptophyta</taxon>
        <taxon>Embryophyta</taxon>
        <taxon>Tracheophyta</taxon>
        <taxon>Spermatophyta</taxon>
        <taxon>Magnoliopsida</taxon>
        <taxon>eudicotyledons</taxon>
        <taxon>Gunneridae</taxon>
        <taxon>Pentapetalae</taxon>
        <taxon>asterids</taxon>
        <taxon>campanulids</taxon>
        <taxon>Asterales</taxon>
        <taxon>Asteraceae</taxon>
        <taxon>Cichorioideae</taxon>
        <taxon>Cichorieae</taxon>
        <taxon>Lactucinae</taxon>
        <taxon>Lactuca</taxon>
    </lineage>
</organism>
<dbReference type="InterPro" id="IPR039976">
    <property type="entry name" value="WIT1/WIT2"/>
</dbReference>
<evidence type="ECO:0000313" key="4">
    <source>
        <dbReference type="Proteomes" id="UP001177003"/>
    </source>
</evidence>
<dbReference type="AlphaFoldDB" id="A0AA35YRQ5"/>